<comment type="subcellular location">
    <subcellularLocation>
        <location evidence="2 13">Cytoplasm</location>
    </subcellularLocation>
</comment>
<dbReference type="EMBL" id="AP026801">
    <property type="protein sequence ID" value="BDR55668.1"/>
    <property type="molecule type" value="Genomic_DNA"/>
</dbReference>
<dbReference type="GO" id="GO:0004594">
    <property type="term" value="F:pantothenate kinase activity"/>
    <property type="evidence" value="ECO:0007669"/>
    <property type="project" value="UniProtKB-EC"/>
</dbReference>
<dbReference type="NCBIfam" id="TIGR00554">
    <property type="entry name" value="panK_bact"/>
    <property type="match status" value="1"/>
</dbReference>
<dbReference type="GO" id="GO:0005524">
    <property type="term" value="F:ATP binding"/>
    <property type="evidence" value="ECO:0007669"/>
    <property type="project" value="UniProtKB-KW"/>
</dbReference>
<dbReference type="InterPro" id="IPR006083">
    <property type="entry name" value="PRK/URK"/>
</dbReference>
<dbReference type="EC" id="2.7.1.33" evidence="5 13"/>
<evidence type="ECO:0000256" key="7">
    <source>
        <dbReference type="ARBA" id="ARBA00022490"/>
    </source>
</evidence>
<evidence type="ECO:0000313" key="16">
    <source>
        <dbReference type="Proteomes" id="UP001321804"/>
    </source>
</evidence>
<evidence type="ECO:0000313" key="15">
    <source>
        <dbReference type="EMBL" id="BDR55668.1"/>
    </source>
</evidence>
<keyword evidence="16" id="KW-1185">Reference proteome</keyword>
<protein>
    <recommendedName>
        <fullName evidence="6 13">Pantothenate kinase</fullName>
        <ecNumber evidence="5 13">2.7.1.33</ecNumber>
    </recommendedName>
</protein>
<dbReference type="GO" id="GO:0005737">
    <property type="term" value="C:cytoplasm"/>
    <property type="evidence" value="ECO:0007669"/>
    <property type="project" value="UniProtKB-SubCell"/>
</dbReference>
<comment type="pathway">
    <text evidence="3 13">Cofactor biosynthesis; coenzyme A biosynthesis; CoA from (R)-pantothenate: step 1/5.</text>
</comment>
<dbReference type="AlphaFoldDB" id="A0AAU9DQ35"/>
<reference evidence="15 16" key="1">
    <citation type="journal article" date="2023" name="Microbiol. Spectr.">
        <title>Symbiosis of Carpenter Bees with Uncharacterized Lactic Acid Bacteria Showing NAD Auxotrophy.</title>
        <authorList>
            <person name="Kawasaki S."/>
            <person name="Ozawa K."/>
            <person name="Mori T."/>
            <person name="Yamamoto A."/>
            <person name="Ito M."/>
            <person name="Ohkuma M."/>
            <person name="Sakamoto M."/>
            <person name="Matsutani M."/>
        </authorList>
    </citation>
    <scope>NUCLEOTIDE SEQUENCE [LARGE SCALE GENOMIC DNA]</scope>
    <source>
        <strain evidence="15 16">KimC2</strain>
    </source>
</reference>
<evidence type="ECO:0000256" key="10">
    <source>
        <dbReference type="ARBA" id="ARBA00022777"/>
    </source>
</evidence>
<gene>
    <name evidence="15" type="primary">coaA</name>
    <name evidence="15" type="ORF">KIMC2_02300</name>
</gene>
<keyword evidence="7 13" id="KW-0963">Cytoplasm</keyword>
<dbReference type="Gene3D" id="3.40.50.300">
    <property type="entry name" value="P-loop containing nucleotide triphosphate hydrolases"/>
    <property type="match status" value="1"/>
</dbReference>
<evidence type="ECO:0000256" key="12">
    <source>
        <dbReference type="ARBA" id="ARBA00022993"/>
    </source>
</evidence>
<evidence type="ECO:0000256" key="8">
    <source>
        <dbReference type="ARBA" id="ARBA00022679"/>
    </source>
</evidence>
<evidence type="ECO:0000256" key="11">
    <source>
        <dbReference type="ARBA" id="ARBA00022840"/>
    </source>
</evidence>
<sequence length="301" mass="35122">MSDALTYHELNLKSVSQMKNVQGRIDPAFLKEDVVDELESQSDFFGLLYLIGLMQKLKVTSDKSMDNFFKGAFYKRKTPFLIGVTGAVSVGKSTFSEKIADNLHQMSPNMRCEVVSVDDFLYPNKYLEDHDLMNKKGFPESFDNQALWDFLVNAASFNESQDIPVYDHQTYDIVPNKKRRVRSADFVIVEGINILQVNPINERPFSEMMDLSIYLEAEHDNIIDWFLNRFNQFLDTADPESFYEEYAKMDREKANSIAKETYANINQPNFEQFIEPTRERAKLIVEFKEDHSIDRILMRDY</sequence>
<keyword evidence="9" id="KW-0547">Nucleotide-binding</keyword>
<comment type="catalytic activity">
    <reaction evidence="1 13">
        <text>(R)-pantothenate + ATP = (R)-4'-phosphopantothenate + ADP + H(+)</text>
        <dbReference type="Rhea" id="RHEA:16373"/>
        <dbReference type="ChEBI" id="CHEBI:10986"/>
        <dbReference type="ChEBI" id="CHEBI:15378"/>
        <dbReference type="ChEBI" id="CHEBI:29032"/>
        <dbReference type="ChEBI" id="CHEBI:30616"/>
        <dbReference type="ChEBI" id="CHEBI:456216"/>
        <dbReference type="EC" id="2.7.1.33"/>
    </reaction>
</comment>
<evidence type="ECO:0000256" key="6">
    <source>
        <dbReference type="ARBA" id="ARBA00015080"/>
    </source>
</evidence>
<dbReference type="PANTHER" id="PTHR10285">
    <property type="entry name" value="URIDINE KINASE"/>
    <property type="match status" value="1"/>
</dbReference>
<keyword evidence="10 15" id="KW-0418">Kinase</keyword>
<dbReference type="InterPro" id="IPR004566">
    <property type="entry name" value="PanK"/>
</dbReference>
<evidence type="ECO:0000256" key="1">
    <source>
        <dbReference type="ARBA" id="ARBA00001206"/>
    </source>
</evidence>
<evidence type="ECO:0000256" key="13">
    <source>
        <dbReference type="RuleBase" id="RU003530"/>
    </source>
</evidence>
<accession>A0AAU9DQ35</accession>
<organism evidence="15 16">
    <name type="scientific">Xylocopilactobacillus apis</name>
    <dbReference type="NCBI Taxonomy" id="2932183"/>
    <lineage>
        <taxon>Bacteria</taxon>
        <taxon>Bacillati</taxon>
        <taxon>Bacillota</taxon>
        <taxon>Bacilli</taxon>
        <taxon>Lactobacillales</taxon>
        <taxon>Lactobacillaceae</taxon>
        <taxon>Xylocopilactobacillus</taxon>
    </lineage>
</organism>
<dbReference type="Proteomes" id="UP001321804">
    <property type="component" value="Chromosome"/>
</dbReference>
<dbReference type="SUPFAM" id="SSF52540">
    <property type="entry name" value="P-loop containing nucleoside triphosphate hydrolases"/>
    <property type="match status" value="1"/>
</dbReference>
<dbReference type="RefSeq" id="WP_317697174.1">
    <property type="nucleotide sequence ID" value="NZ_AP026801.1"/>
</dbReference>
<dbReference type="PIRSF" id="PIRSF000545">
    <property type="entry name" value="Pantothenate_kin"/>
    <property type="match status" value="1"/>
</dbReference>
<evidence type="ECO:0000256" key="2">
    <source>
        <dbReference type="ARBA" id="ARBA00004496"/>
    </source>
</evidence>
<keyword evidence="12 13" id="KW-0173">Coenzyme A biosynthesis</keyword>
<evidence type="ECO:0000259" key="14">
    <source>
        <dbReference type="Pfam" id="PF00485"/>
    </source>
</evidence>
<feature type="domain" description="Phosphoribulokinase/uridine kinase" evidence="14">
    <location>
        <begin position="81"/>
        <end position="229"/>
    </location>
</feature>
<dbReference type="KEGG" id="xak:KIMC2_02300"/>
<dbReference type="InterPro" id="IPR027417">
    <property type="entry name" value="P-loop_NTPase"/>
</dbReference>
<evidence type="ECO:0000256" key="9">
    <source>
        <dbReference type="ARBA" id="ARBA00022741"/>
    </source>
</evidence>
<keyword evidence="11" id="KW-0067">ATP-binding</keyword>
<keyword evidence="8" id="KW-0808">Transferase</keyword>
<comment type="similarity">
    <text evidence="4 13">Belongs to the prokaryotic pantothenate kinase family.</text>
</comment>
<dbReference type="Pfam" id="PF00485">
    <property type="entry name" value="PRK"/>
    <property type="match status" value="1"/>
</dbReference>
<evidence type="ECO:0000256" key="3">
    <source>
        <dbReference type="ARBA" id="ARBA00005225"/>
    </source>
</evidence>
<name>A0AAU9DQ35_9LACO</name>
<evidence type="ECO:0000256" key="4">
    <source>
        <dbReference type="ARBA" id="ARBA00006087"/>
    </source>
</evidence>
<dbReference type="GO" id="GO:0015937">
    <property type="term" value="P:coenzyme A biosynthetic process"/>
    <property type="evidence" value="ECO:0007669"/>
    <property type="project" value="UniProtKB-KW"/>
</dbReference>
<proteinExistence type="inferred from homology"/>
<evidence type="ECO:0000256" key="5">
    <source>
        <dbReference type="ARBA" id="ARBA00012102"/>
    </source>
</evidence>